<dbReference type="Pfam" id="PF07228">
    <property type="entry name" value="SpoIIE"/>
    <property type="match status" value="1"/>
</dbReference>
<keyword evidence="1" id="KW-0378">Hydrolase</keyword>
<feature type="domain" description="GAF" evidence="2">
    <location>
        <begin position="109"/>
        <end position="252"/>
    </location>
</feature>
<dbReference type="SUPFAM" id="SSF81606">
    <property type="entry name" value="PP2C-like"/>
    <property type="match status" value="1"/>
</dbReference>
<dbReference type="InterPro" id="IPR036457">
    <property type="entry name" value="PPM-type-like_dom_sf"/>
</dbReference>
<evidence type="ECO:0000313" key="5">
    <source>
        <dbReference type="Proteomes" id="UP000294114"/>
    </source>
</evidence>
<organism evidence="4 5">
    <name type="scientific">Micromonospora kangleipakensis</name>
    <dbReference type="NCBI Taxonomy" id="1077942"/>
    <lineage>
        <taxon>Bacteria</taxon>
        <taxon>Bacillati</taxon>
        <taxon>Actinomycetota</taxon>
        <taxon>Actinomycetes</taxon>
        <taxon>Micromonosporales</taxon>
        <taxon>Micromonosporaceae</taxon>
        <taxon>Micromonospora</taxon>
    </lineage>
</organism>
<dbReference type="Gene3D" id="3.60.40.10">
    <property type="entry name" value="PPM-type phosphatase domain"/>
    <property type="match status" value="1"/>
</dbReference>
<evidence type="ECO:0000256" key="1">
    <source>
        <dbReference type="ARBA" id="ARBA00022801"/>
    </source>
</evidence>
<feature type="domain" description="PPM-type phosphatase" evidence="3">
    <location>
        <begin position="269"/>
        <end position="480"/>
    </location>
</feature>
<dbReference type="GO" id="GO:0016791">
    <property type="term" value="F:phosphatase activity"/>
    <property type="evidence" value="ECO:0007669"/>
    <property type="project" value="TreeGrafter"/>
</dbReference>
<keyword evidence="5" id="KW-1185">Reference proteome</keyword>
<sequence length="486" mass="51255">MGVARPLPLLGELDGDRLRVAGRRGTAVRLGAVHGVGVGEPVVRGIGGAPDQVGWWVLDVLVRDGTLLSGCPGPGRGYASAVIGVRGSGSHERLPRIEAVTDATLSQLDVNDLLEELLDRVREVLRVDTAAILLLDVHAQQLVATAAKGLKEEVRQGSRIPVGRGFAGRIAREKQPVVLNNVTAADDPILFDRGARSLLGVPMFAGGEVIGVLHVGCLRPHRFTGEDVQLLQLAADRASLASRNRASSIDRTAALALQRSLLPTHLPDAPGVDMAARYVPGHDAGVGGDWYDVFTLPSGWLGVVIGDVSGHGLSSAVVMGRLRSALRAYALVCDDPADALTLLDRKIHHFETGNLATVLYAMISPDRATIQISLAGHLQPILATPGHPADTLNIPVDLPLGIGPHQPARQHTEVAFPSGAVLICYTDGLVERRGEIIDVGIERLCSAVEPGPAETVCARLMATLAAEQATDDIALLAIHATSKWHP</sequence>
<dbReference type="AlphaFoldDB" id="A0A4Q8B9P2"/>
<dbReference type="InterPro" id="IPR029016">
    <property type="entry name" value="GAF-like_dom_sf"/>
</dbReference>
<dbReference type="PANTHER" id="PTHR43156:SF2">
    <property type="entry name" value="STAGE II SPORULATION PROTEIN E"/>
    <property type="match status" value="1"/>
</dbReference>
<gene>
    <name evidence="4" type="ORF">EV384_2926</name>
</gene>
<accession>A0A4Q8B9P2</accession>
<dbReference type="PANTHER" id="PTHR43156">
    <property type="entry name" value="STAGE II SPORULATION PROTEIN E-RELATED"/>
    <property type="match status" value="1"/>
</dbReference>
<dbReference type="InterPro" id="IPR052016">
    <property type="entry name" value="Bact_Sigma-Reg"/>
</dbReference>
<dbReference type="SMART" id="SM00331">
    <property type="entry name" value="PP2C_SIG"/>
    <property type="match status" value="1"/>
</dbReference>
<comment type="caution">
    <text evidence="4">The sequence shown here is derived from an EMBL/GenBank/DDBJ whole genome shotgun (WGS) entry which is preliminary data.</text>
</comment>
<dbReference type="SMART" id="SM00065">
    <property type="entry name" value="GAF"/>
    <property type="match status" value="1"/>
</dbReference>
<protein>
    <submittedName>
        <fullName evidence="4">GAF domain-containing protein</fullName>
    </submittedName>
</protein>
<name>A0A4Q8B9P2_9ACTN</name>
<evidence type="ECO:0000259" key="2">
    <source>
        <dbReference type="SMART" id="SM00065"/>
    </source>
</evidence>
<dbReference type="InterPro" id="IPR001932">
    <property type="entry name" value="PPM-type_phosphatase-like_dom"/>
</dbReference>
<dbReference type="InterPro" id="IPR003018">
    <property type="entry name" value="GAF"/>
</dbReference>
<dbReference type="Gene3D" id="3.30.450.40">
    <property type="match status" value="1"/>
</dbReference>
<evidence type="ECO:0000259" key="3">
    <source>
        <dbReference type="SMART" id="SM00331"/>
    </source>
</evidence>
<reference evidence="4 5" key="1">
    <citation type="submission" date="2019-02" db="EMBL/GenBank/DDBJ databases">
        <title>Sequencing the genomes of 1000 actinobacteria strains.</title>
        <authorList>
            <person name="Klenk H.-P."/>
        </authorList>
    </citation>
    <scope>NUCLEOTIDE SEQUENCE [LARGE SCALE GENOMIC DNA]</scope>
    <source>
        <strain evidence="4 5">DSM 45612</strain>
    </source>
</reference>
<dbReference type="EMBL" id="SHLD01000001">
    <property type="protein sequence ID" value="RZU74460.1"/>
    <property type="molecule type" value="Genomic_DNA"/>
</dbReference>
<dbReference type="Proteomes" id="UP000294114">
    <property type="component" value="Unassembled WGS sequence"/>
</dbReference>
<dbReference type="Pfam" id="PF13185">
    <property type="entry name" value="GAF_2"/>
    <property type="match status" value="1"/>
</dbReference>
<proteinExistence type="predicted"/>
<dbReference type="SUPFAM" id="SSF55781">
    <property type="entry name" value="GAF domain-like"/>
    <property type="match status" value="1"/>
</dbReference>
<evidence type="ECO:0000313" key="4">
    <source>
        <dbReference type="EMBL" id="RZU74460.1"/>
    </source>
</evidence>